<feature type="domain" description="SLBB" evidence="17">
    <location>
        <begin position="344"/>
        <end position="430"/>
    </location>
</feature>
<keyword evidence="3" id="KW-0813">Transport</keyword>
<evidence type="ECO:0000256" key="9">
    <source>
        <dbReference type="ARBA" id="ARBA00023065"/>
    </source>
</evidence>
<evidence type="ECO:0000256" key="13">
    <source>
        <dbReference type="ARBA" id="ARBA00023237"/>
    </source>
</evidence>
<keyword evidence="4" id="KW-1134">Transmembrane beta strand</keyword>
<evidence type="ECO:0000256" key="2">
    <source>
        <dbReference type="ARBA" id="ARBA00009450"/>
    </source>
</evidence>
<feature type="domain" description="Polysaccharide export protein N-terminal" evidence="16">
    <location>
        <begin position="109"/>
        <end position="194"/>
    </location>
</feature>
<evidence type="ECO:0000256" key="14">
    <source>
        <dbReference type="ARBA" id="ARBA00023288"/>
    </source>
</evidence>
<dbReference type="STRING" id="60137.SAMN04488041_105406"/>
<protein>
    <submittedName>
        <fullName evidence="18">Polysaccharide export outer membrane protein</fullName>
    </submittedName>
</protein>
<dbReference type="GO" id="GO:0015159">
    <property type="term" value="F:polysaccharide transmembrane transporter activity"/>
    <property type="evidence" value="ECO:0007669"/>
    <property type="project" value="InterPro"/>
</dbReference>
<keyword evidence="5" id="KW-0762">Sugar transport</keyword>
<dbReference type="GO" id="GO:0046930">
    <property type="term" value="C:pore complex"/>
    <property type="evidence" value="ECO:0007669"/>
    <property type="project" value="UniProtKB-KW"/>
</dbReference>
<keyword evidence="6" id="KW-0812">Transmembrane</keyword>
<evidence type="ECO:0000313" key="18">
    <source>
        <dbReference type="EMBL" id="SDX30818.1"/>
    </source>
</evidence>
<evidence type="ECO:0000256" key="1">
    <source>
        <dbReference type="ARBA" id="ARBA00004571"/>
    </source>
</evidence>
<keyword evidence="7" id="KW-0732">Signal</keyword>
<feature type="region of interest" description="Disordered" evidence="15">
    <location>
        <begin position="72"/>
        <end position="91"/>
    </location>
</feature>
<dbReference type="GO" id="GO:0006811">
    <property type="term" value="P:monoatomic ion transport"/>
    <property type="evidence" value="ECO:0007669"/>
    <property type="project" value="UniProtKB-KW"/>
</dbReference>
<dbReference type="GO" id="GO:0015288">
    <property type="term" value="F:porin activity"/>
    <property type="evidence" value="ECO:0007669"/>
    <property type="project" value="UniProtKB-KW"/>
</dbReference>
<sequence>MMNGSIKVRYLLVAVLGLTLASCGTVYRTPEVVEGVAGGTNVRVMNLTAESVIQANRSAYAPRSLPDVFSRTAGSGSGLRGTGALPSPTLDVQTRPNALELRLPPPVDPGPYEIGIGDVVLLATPRAGGSVEQLTGLLAAQNARQGYTVQDDGSINIPDVGRVRIAGLTIEDAEAALFQRLVENQIDPTFSLEISEFNSRRVSIGGAVSQPTVVPVTLTPLYLEEALAAAGGITVEDQDYASIRLYRDGTLYQIPLSQLYSRASLTKTRLLPGDAIFVDTEYELARAQEYFAQQITLVQARQAARASALQELQLEVSLRRASLDEARDNYKARRDLGADDRDYVYLAGEVGTQSRFALPYERKASLADALYDAGGVASSTGDVSQVYVLRASSDPRELGAITAWHLDARNAANFALAPRFELRPDDIIFIAQQPVTKWSRAVSQILPQILSVGNAVSN</sequence>
<keyword evidence="9" id="KW-0406">Ion transport</keyword>
<evidence type="ECO:0000256" key="4">
    <source>
        <dbReference type="ARBA" id="ARBA00022452"/>
    </source>
</evidence>
<dbReference type="Gene3D" id="3.30.1950.10">
    <property type="entry name" value="wza like domain"/>
    <property type="match status" value="1"/>
</dbReference>
<comment type="subcellular location">
    <subcellularLocation>
        <location evidence="1">Cell outer membrane</location>
        <topology evidence="1">Multi-pass membrane protein</topology>
    </subcellularLocation>
</comment>
<dbReference type="Proteomes" id="UP000183076">
    <property type="component" value="Unassembled WGS sequence"/>
</dbReference>
<dbReference type="Gene3D" id="3.10.560.10">
    <property type="entry name" value="Outer membrane lipoprotein wza domain like"/>
    <property type="match status" value="2"/>
</dbReference>
<comment type="similarity">
    <text evidence="2">Belongs to the BexD/CtrA/VexA family.</text>
</comment>
<keyword evidence="12" id="KW-0564">Palmitate</keyword>
<dbReference type="PANTHER" id="PTHR33619">
    <property type="entry name" value="POLYSACCHARIDE EXPORT PROTEIN GFCE-RELATED"/>
    <property type="match status" value="1"/>
</dbReference>
<proteinExistence type="inferred from homology"/>
<keyword evidence="10" id="KW-0626">Porin</keyword>
<evidence type="ECO:0000259" key="17">
    <source>
        <dbReference type="Pfam" id="PF22461"/>
    </source>
</evidence>
<organism evidence="18 19">
    <name type="scientific">Sulfitobacter pontiacus</name>
    <dbReference type="NCBI Taxonomy" id="60137"/>
    <lineage>
        <taxon>Bacteria</taxon>
        <taxon>Pseudomonadati</taxon>
        <taxon>Pseudomonadota</taxon>
        <taxon>Alphaproteobacteria</taxon>
        <taxon>Rhodobacterales</taxon>
        <taxon>Roseobacteraceae</taxon>
        <taxon>Sulfitobacter</taxon>
    </lineage>
</organism>
<dbReference type="InterPro" id="IPR003715">
    <property type="entry name" value="Poly_export_N"/>
</dbReference>
<evidence type="ECO:0000256" key="7">
    <source>
        <dbReference type="ARBA" id="ARBA00022729"/>
    </source>
</evidence>
<name>A0A1H3AN53_9RHOB</name>
<evidence type="ECO:0000313" key="19">
    <source>
        <dbReference type="Proteomes" id="UP000183076"/>
    </source>
</evidence>
<evidence type="ECO:0000256" key="3">
    <source>
        <dbReference type="ARBA" id="ARBA00022448"/>
    </source>
</evidence>
<dbReference type="Pfam" id="PF22461">
    <property type="entry name" value="SLBB_2"/>
    <property type="match status" value="2"/>
</dbReference>
<dbReference type="Pfam" id="PF02563">
    <property type="entry name" value="Poly_export"/>
    <property type="match status" value="1"/>
</dbReference>
<dbReference type="InterPro" id="IPR049712">
    <property type="entry name" value="Poly_export"/>
</dbReference>
<evidence type="ECO:0000259" key="16">
    <source>
        <dbReference type="Pfam" id="PF02563"/>
    </source>
</evidence>
<feature type="domain" description="SLBB" evidence="17">
    <location>
        <begin position="201"/>
        <end position="278"/>
    </location>
</feature>
<gene>
    <name evidence="18" type="ORF">SAMN04488041_105406</name>
</gene>
<evidence type="ECO:0000256" key="10">
    <source>
        <dbReference type="ARBA" id="ARBA00023114"/>
    </source>
</evidence>
<dbReference type="InterPro" id="IPR054765">
    <property type="entry name" value="SLBB_dom"/>
</dbReference>
<keyword evidence="13" id="KW-0998">Cell outer membrane</keyword>
<reference evidence="19" key="1">
    <citation type="submission" date="2016-10" db="EMBL/GenBank/DDBJ databases">
        <authorList>
            <person name="Varghese N."/>
            <person name="Submissions S."/>
        </authorList>
    </citation>
    <scope>NUCLEOTIDE SEQUENCE [LARGE SCALE GENOMIC DNA]</scope>
    <source>
        <strain evidence="19">DSM 10014</strain>
    </source>
</reference>
<evidence type="ECO:0000256" key="12">
    <source>
        <dbReference type="ARBA" id="ARBA00023139"/>
    </source>
</evidence>
<dbReference type="PANTHER" id="PTHR33619:SF3">
    <property type="entry name" value="POLYSACCHARIDE EXPORT PROTEIN GFCE-RELATED"/>
    <property type="match status" value="1"/>
</dbReference>
<dbReference type="GO" id="GO:0009279">
    <property type="term" value="C:cell outer membrane"/>
    <property type="evidence" value="ECO:0007669"/>
    <property type="project" value="UniProtKB-SubCell"/>
</dbReference>
<evidence type="ECO:0000256" key="8">
    <source>
        <dbReference type="ARBA" id="ARBA00023047"/>
    </source>
</evidence>
<dbReference type="PROSITE" id="PS51257">
    <property type="entry name" value="PROKAR_LIPOPROTEIN"/>
    <property type="match status" value="1"/>
</dbReference>
<keyword evidence="14" id="KW-0449">Lipoprotein</keyword>
<evidence type="ECO:0000256" key="15">
    <source>
        <dbReference type="SAM" id="MobiDB-lite"/>
    </source>
</evidence>
<evidence type="ECO:0000256" key="5">
    <source>
        <dbReference type="ARBA" id="ARBA00022597"/>
    </source>
</evidence>
<keyword evidence="11" id="KW-0472">Membrane</keyword>
<dbReference type="AlphaFoldDB" id="A0A1H3AN53"/>
<accession>A0A1H3AN53</accession>
<evidence type="ECO:0000256" key="6">
    <source>
        <dbReference type="ARBA" id="ARBA00022692"/>
    </source>
</evidence>
<keyword evidence="8" id="KW-0625">Polysaccharide transport</keyword>
<dbReference type="EMBL" id="FNNB01000005">
    <property type="protein sequence ID" value="SDX30818.1"/>
    <property type="molecule type" value="Genomic_DNA"/>
</dbReference>
<evidence type="ECO:0000256" key="11">
    <source>
        <dbReference type="ARBA" id="ARBA00023136"/>
    </source>
</evidence>